<keyword evidence="4 8" id="KW-0812">Transmembrane</keyword>
<dbReference type="InterPro" id="IPR003663">
    <property type="entry name" value="Sugar/inositol_transpt"/>
</dbReference>
<accession>A0AAQ3LK44</accession>
<dbReference type="GO" id="GO:0022857">
    <property type="term" value="F:transmembrane transporter activity"/>
    <property type="evidence" value="ECO:0007669"/>
    <property type="project" value="InterPro"/>
</dbReference>
<evidence type="ECO:0000313" key="10">
    <source>
        <dbReference type="EMBL" id="WOO43744.1"/>
    </source>
</evidence>
<evidence type="ECO:0000256" key="5">
    <source>
        <dbReference type="ARBA" id="ARBA00022989"/>
    </source>
</evidence>
<feature type="transmembrane region" description="Helical" evidence="8">
    <location>
        <begin position="107"/>
        <end position="128"/>
    </location>
</feature>
<dbReference type="Pfam" id="PF00083">
    <property type="entry name" value="Sugar_tr"/>
    <property type="match status" value="1"/>
</dbReference>
<comment type="subcellular location">
    <subcellularLocation>
        <location evidence="1">Membrane</location>
        <topology evidence="1">Multi-pass membrane protein</topology>
    </subcellularLocation>
</comment>
<feature type="transmembrane region" description="Helical" evidence="8">
    <location>
        <begin position="318"/>
        <end position="341"/>
    </location>
</feature>
<keyword evidence="6 8" id="KW-0472">Membrane</keyword>
<evidence type="ECO:0000259" key="9">
    <source>
        <dbReference type="PROSITE" id="PS50850"/>
    </source>
</evidence>
<dbReference type="SUPFAM" id="SSF103473">
    <property type="entry name" value="MFS general substrate transporter"/>
    <property type="match status" value="1"/>
</dbReference>
<evidence type="ECO:0000256" key="6">
    <source>
        <dbReference type="ARBA" id="ARBA00023136"/>
    </source>
</evidence>
<dbReference type="InterPro" id="IPR005829">
    <property type="entry name" value="Sugar_transporter_CS"/>
</dbReference>
<keyword evidence="5 8" id="KW-1133">Transmembrane helix</keyword>
<dbReference type="Proteomes" id="UP001304300">
    <property type="component" value="Chromosome"/>
</dbReference>
<feature type="transmembrane region" description="Helical" evidence="8">
    <location>
        <begin position="250"/>
        <end position="273"/>
    </location>
</feature>
<feature type="domain" description="Major facilitator superfamily (MFS) profile" evidence="9">
    <location>
        <begin position="16"/>
        <end position="439"/>
    </location>
</feature>
<organism evidence="10 11">
    <name type="scientific">Rubellicoccus peritrichatus</name>
    <dbReference type="NCBI Taxonomy" id="3080537"/>
    <lineage>
        <taxon>Bacteria</taxon>
        <taxon>Pseudomonadati</taxon>
        <taxon>Verrucomicrobiota</taxon>
        <taxon>Opitutia</taxon>
        <taxon>Puniceicoccales</taxon>
        <taxon>Cerasicoccaceae</taxon>
        <taxon>Rubellicoccus</taxon>
    </lineage>
</organism>
<dbReference type="AlphaFoldDB" id="A0AAQ3LK44"/>
<reference evidence="10 11" key="1">
    <citation type="submission" date="2023-10" db="EMBL/GenBank/DDBJ databases">
        <title>Rubellicoccus peritrichatus gen. nov., sp. nov., isolated from an algae of coral reef tank.</title>
        <authorList>
            <person name="Luo J."/>
        </authorList>
    </citation>
    <scope>NUCLEOTIDE SEQUENCE [LARGE SCALE GENOMIC DNA]</scope>
    <source>
        <strain evidence="10 11">CR14</strain>
    </source>
</reference>
<sequence>MQRATLKSSHRLLIRICVLGSLAGLLFGMDTGIIGGALPLITKQFLLSTDSKEMVVSAVLFGALLGTISCNFIGKPLGRRRTIMVAALVFVIGSLLSSLAPSRNFLIVARIILGMGVGMAAFSAPLYLSEVSPSKYRGAIISLYQTMVNLGIATAMTIGVAFTYMDTWRPMLFSLAIPAVFLFIGTFFVPPSPRWLVMVKRKDKAVEVLTRIRGSSETEARKEVKAIEEVEAQATEGFEFFRKNRNFRKVIYLGIALQAAQQLTGINIMFYYAPKIFEICGFSSSIARIWGGLSLALLGFICTLSVIAFVDKVGRKPLLYWGAVGMGAAFLGLSGVFYGGIHTTIEQVLAVLMLVIFTAAFFVSSAPVTWILCAEINPLKGRNFGMMLSTCTNWATNLVIAATFLSLLNSAGDVWTFALYGVINLSLLVIYYFFTPETKGVPLEDIEKRLMEGIPLKNIGK</sequence>
<feature type="transmembrane region" description="Helical" evidence="8">
    <location>
        <begin position="171"/>
        <end position="190"/>
    </location>
</feature>
<evidence type="ECO:0000256" key="3">
    <source>
        <dbReference type="ARBA" id="ARBA00022448"/>
    </source>
</evidence>
<dbReference type="RefSeq" id="WP_317836342.1">
    <property type="nucleotide sequence ID" value="NZ_CP136920.1"/>
</dbReference>
<dbReference type="PROSITE" id="PS00217">
    <property type="entry name" value="SUGAR_TRANSPORT_2"/>
    <property type="match status" value="1"/>
</dbReference>
<dbReference type="InterPro" id="IPR036259">
    <property type="entry name" value="MFS_trans_sf"/>
</dbReference>
<feature type="transmembrane region" description="Helical" evidence="8">
    <location>
        <begin position="414"/>
        <end position="434"/>
    </location>
</feature>
<name>A0AAQ3LK44_9BACT</name>
<gene>
    <name evidence="10" type="ORF">RZN69_21670</name>
</gene>
<feature type="transmembrane region" description="Helical" evidence="8">
    <location>
        <begin position="12"/>
        <end position="34"/>
    </location>
</feature>
<dbReference type="PROSITE" id="PS00216">
    <property type="entry name" value="SUGAR_TRANSPORT_1"/>
    <property type="match status" value="1"/>
</dbReference>
<keyword evidence="11" id="KW-1185">Reference proteome</keyword>
<dbReference type="GO" id="GO:0016020">
    <property type="term" value="C:membrane"/>
    <property type="evidence" value="ECO:0007669"/>
    <property type="project" value="UniProtKB-SubCell"/>
</dbReference>
<evidence type="ECO:0000256" key="2">
    <source>
        <dbReference type="ARBA" id="ARBA00010992"/>
    </source>
</evidence>
<feature type="transmembrane region" description="Helical" evidence="8">
    <location>
        <begin position="83"/>
        <end position="101"/>
    </location>
</feature>
<evidence type="ECO:0000313" key="11">
    <source>
        <dbReference type="Proteomes" id="UP001304300"/>
    </source>
</evidence>
<dbReference type="PANTHER" id="PTHR48020">
    <property type="entry name" value="PROTON MYO-INOSITOL COTRANSPORTER"/>
    <property type="match status" value="1"/>
</dbReference>
<feature type="transmembrane region" description="Helical" evidence="8">
    <location>
        <begin position="140"/>
        <end position="165"/>
    </location>
</feature>
<evidence type="ECO:0000256" key="8">
    <source>
        <dbReference type="SAM" id="Phobius"/>
    </source>
</evidence>
<dbReference type="PANTHER" id="PTHR48020:SF12">
    <property type="entry name" value="PROTON MYO-INOSITOL COTRANSPORTER"/>
    <property type="match status" value="1"/>
</dbReference>
<dbReference type="InterPro" id="IPR005828">
    <property type="entry name" value="MFS_sugar_transport-like"/>
</dbReference>
<proteinExistence type="inferred from homology"/>
<dbReference type="NCBIfam" id="TIGR00879">
    <property type="entry name" value="SP"/>
    <property type="match status" value="1"/>
</dbReference>
<feature type="transmembrane region" description="Helical" evidence="8">
    <location>
        <begin position="285"/>
        <end position="311"/>
    </location>
</feature>
<dbReference type="Gene3D" id="1.20.1250.20">
    <property type="entry name" value="MFS general substrate transporter like domains"/>
    <property type="match status" value="1"/>
</dbReference>
<dbReference type="PRINTS" id="PR00171">
    <property type="entry name" value="SUGRTRNSPORT"/>
</dbReference>
<feature type="transmembrane region" description="Helical" evidence="8">
    <location>
        <begin position="347"/>
        <end position="372"/>
    </location>
</feature>
<dbReference type="PROSITE" id="PS50850">
    <property type="entry name" value="MFS"/>
    <property type="match status" value="1"/>
</dbReference>
<feature type="transmembrane region" description="Helical" evidence="8">
    <location>
        <begin position="384"/>
        <end position="408"/>
    </location>
</feature>
<keyword evidence="3 7" id="KW-0813">Transport</keyword>
<evidence type="ECO:0000256" key="1">
    <source>
        <dbReference type="ARBA" id="ARBA00004141"/>
    </source>
</evidence>
<evidence type="ECO:0000256" key="4">
    <source>
        <dbReference type="ARBA" id="ARBA00022692"/>
    </source>
</evidence>
<dbReference type="EMBL" id="CP136920">
    <property type="protein sequence ID" value="WOO43744.1"/>
    <property type="molecule type" value="Genomic_DNA"/>
</dbReference>
<dbReference type="KEGG" id="puo:RZN69_21670"/>
<comment type="similarity">
    <text evidence="2 7">Belongs to the major facilitator superfamily. Sugar transporter (TC 2.A.1.1) family.</text>
</comment>
<evidence type="ECO:0000256" key="7">
    <source>
        <dbReference type="RuleBase" id="RU003346"/>
    </source>
</evidence>
<dbReference type="InterPro" id="IPR020846">
    <property type="entry name" value="MFS_dom"/>
</dbReference>
<dbReference type="InterPro" id="IPR050814">
    <property type="entry name" value="Myo-inositol_Transporter"/>
</dbReference>
<feature type="transmembrane region" description="Helical" evidence="8">
    <location>
        <begin position="54"/>
        <end position="74"/>
    </location>
</feature>
<protein>
    <submittedName>
        <fullName evidence="10">Sugar porter family MFS transporter</fullName>
    </submittedName>
</protein>